<organism evidence="1 2">
    <name type="scientific">Pantoea brenneri</name>
    <dbReference type="NCBI Taxonomy" id="472694"/>
    <lineage>
        <taxon>Bacteria</taxon>
        <taxon>Pseudomonadati</taxon>
        <taxon>Pseudomonadota</taxon>
        <taxon>Gammaproteobacteria</taxon>
        <taxon>Enterobacterales</taxon>
        <taxon>Erwiniaceae</taxon>
        <taxon>Pantoea</taxon>
    </lineage>
</organism>
<evidence type="ECO:0000313" key="1">
    <source>
        <dbReference type="EMBL" id="VXC60650.1"/>
    </source>
</evidence>
<dbReference type="EMBL" id="CABWMH010000052">
    <property type="protein sequence ID" value="VXC60650.1"/>
    <property type="molecule type" value="Genomic_DNA"/>
</dbReference>
<dbReference type="RefSeq" id="WP_159224270.1">
    <property type="nucleotide sequence ID" value="NZ_LR733503.1"/>
</dbReference>
<proteinExistence type="predicted"/>
<accession>A0AAX3JCB2</accession>
<dbReference type="AlphaFoldDB" id="A0AAX3JCB2"/>
<evidence type="ECO:0000313" key="2">
    <source>
        <dbReference type="Proteomes" id="UP000433737"/>
    </source>
</evidence>
<dbReference type="Proteomes" id="UP000433737">
    <property type="component" value="Unassembled WGS sequence"/>
</dbReference>
<gene>
    <name evidence="1" type="ORF">PANT111_560098</name>
</gene>
<comment type="caution">
    <text evidence="1">The sequence shown here is derived from an EMBL/GenBank/DDBJ whole genome shotgun (WGS) entry which is preliminary data.</text>
</comment>
<sequence>MAKAKRSFRNVKFAGMKLHDKAFPANEEFGYPGMPVTCFVDDKGRDWYDEREDKKWGTVVATWPDGHIGAFEKDAMNFIPVEGYTVWEIDPADIPETDKMKLFGFYAYDGKVFTKIAD</sequence>
<reference evidence="1 2" key="1">
    <citation type="submission" date="2019-10" db="EMBL/GenBank/DDBJ databases">
        <authorList>
            <person name="Karimi E."/>
        </authorList>
    </citation>
    <scope>NUCLEOTIDE SEQUENCE [LARGE SCALE GENOMIC DNA]</scope>
    <source>
        <strain evidence="1">Pantoea sp. 111</strain>
    </source>
</reference>
<protein>
    <submittedName>
        <fullName evidence="1">Uncharacterized protein</fullName>
    </submittedName>
</protein>
<name>A0AAX3JCB2_9GAMM</name>